<dbReference type="Pfam" id="PF01595">
    <property type="entry name" value="CNNM"/>
    <property type="match status" value="1"/>
</dbReference>
<dbReference type="RefSeq" id="WP_193992654.1">
    <property type="nucleotide sequence ID" value="NZ_JADEXP010000054.1"/>
</dbReference>
<dbReference type="InterPro" id="IPR046342">
    <property type="entry name" value="CBS_dom_sf"/>
</dbReference>
<evidence type="ECO:0000256" key="7">
    <source>
        <dbReference type="ARBA" id="ARBA00023122"/>
    </source>
</evidence>
<name>A0A928ZT88_LEPEC</name>
<dbReference type="SMART" id="SM01091">
    <property type="entry name" value="CorC_HlyC"/>
    <property type="match status" value="1"/>
</dbReference>
<dbReference type="AlphaFoldDB" id="A0A928ZT88"/>
<evidence type="ECO:0000313" key="14">
    <source>
        <dbReference type="EMBL" id="MBE9066701.1"/>
    </source>
</evidence>
<feature type="transmembrane region" description="Helical" evidence="11">
    <location>
        <begin position="115"/>
        <end position="136"/>
    </location>
</feature>
<evidence type="ECO:0000256" key="1">
    <source>
        <dbReference type="ARBA" id="ARBA00004651"/>
    </source>
</evidence>
<dbReference type="InterPro" id="IPR036318">
    <property type="entry name" value="FAD-bd_PCMH-like_sf"/>
</dbReference>
<dbReference type="PROSITE" id="PS51846">
    <property type="entry name" value="CNNM"/>
    <property type="match status" value="1"/>
</dbReference>
<evidence type="ECO:0000256" key="3">
    <source>
        <dbReference type="ARBA" id="ARBA00022475"/>
    </source>
</evidence>
<comment type="subcellular location">
    <subcellularLocation>
        <location evidence="1">Cell membrane</location>
        <topology evidence="1">Multi-pass membrane protein</topology>
    </subcellularLocation>
</comment>
<evidence type="ECO:0000259" key="12">
    <source>
        <dbReference type="PROSITE" id="PS51371"/>
    </source>
</evidence>
<comment type="similarity">
    <text evidence="2">Belongs to the UPF0053 family.</text>
</comment>
<keyword evidence="15" id="KW-1185">Reference proteome</keyword>
<protein>
    <submittedName>
        <fullName evidence="14">HlyC/CorC family transporter</fullName>
    </submittedName>
</protein>
<proteinExistence type="inferred from homology"/>
<evidence type="ECO:0000256" key="4">
    <source>
        <dbReference type="ARBA" id="ARBA00022692"/>
    </source>
</evidence>
<dbReference type="PROSITE" id="PS51371">
    <property type="entry name" value="CBS"/>
    <property type="match status" value="1"/>
</dbReference>
<reference evidence="14" key="1">
    <citation type="submission" date="2020-10" db="EMBL/GenBank/DDBJ databases">
        <authorList>
            <person name="Castelo-Branco R."/>
            <person name="Eusebio N."/>
            <person name="Adriana R."/>
            <person name="Vieira A."/>
            <person name="Brugerolle De Fraissinette N."/>
            <person name="Rezende De Castro R."/>
            <person name="Schneider M.P."/>
            <person name="Vasconcelos V."/>
            <person name="Leao P.N."/>
        </authorList>
    </citation>
    <scope>NUCLEOTIDE SEQUENCE</scope>
    <source>
        <strain evidence="14">LEGE 11479</strain>
    </source>
</reference>
<keyword evidence="5" id="KW-0677">Repeat</keyword>
<dbReference type="CDD" id="cd04590">
    <property type="entry name" value="CBS_pair_CorC_HlyC_assoc"/>
    <property type="match status" value="1"/>
</dbReference>
<dbReference type="PANTHER" id="PTHR43099:SF2">
    <property type="entry name" value="UPF0053 PROTEIN YRKA"/>
    <property type="match status" value="1"/>
</dbReference>
<evidence type="ECO:0000256" key="8">
    <source>
        <dbReference type="ARBA" id="ARBA00023136"/>
    </source>
</evidence>
<comment type="caution">
    <text evidence="14">The sequence shown here is derived from an EMBL/GenBank/DDBJ whole genome shotgun (WGS) entry which is preliminary data.</text>
</comment>
<evidence type="ECO:0000256" key="2">
    <source>
        <dbReference type="ARBA" id="ARBA00006337"/>
    </source>
</evidence>
<evidence type="ECO:0000256" key="6">
    <source>
        <dbReference type="ARBA" id="ARBA00022989"/>
    </source>
</evidence>
<accession>A0A928ZT88</accession>
<keyword evidence="6 10" id="KW-1133">Transmembrane helix</keyword>
<dbReference type="PANTHER" id="PTHR43099">
    <property type="entry name" value="UPF0053 PROTEIN YRKA"/>
    <property type="match status" value="1"/>
</dbReference>
<gene>
    <name evidence="14" type="ORF">IQ260_08555</name>
</gene>
<dbReference type="Gene3D" id="3.10.580.10">
    <property type="entry name" value="CBS-domain"/>
    <property type="match status" value="1"/>
</dbReference>
<dbReference type="InterPro" id="IPR000644">
    <property type="entry name" value="CBS_dom"/>
</dbReference>
<dbReference type="Pfam" id="PF03471">
    <property type="entry name" value="CorC_HlyC"/>
    <property type="match status" value="1"/>
</dbReference>
<dbReference type="SUPFAM" id="SSF54631">
    <property type="entry name" value="CBS-domain pair"/>
    <property type="match status" value="1"/>
</dbReference>
<organism evidence="14 15">
    <name type="scientific">Leptolyngbya cf. ectocarpi LEGE 11479</name>
    <dbReference type="NCBI Taxonomy" id="1828722"/>
    <lineage>
        <taxon>Bacteria</taxon>
        <taxon>Bacillati</taxon>
        <taxon>Cyanobacteriota</taxon>
        <taxon>Cyanophyceae</taxon>
        <taxon>Leptolyngbyales</taxon>
        <taxon>Leptolyngbyaceae</taxon>
        <taxon>Leptolyngbya group</taxon>
        <taxon>Leptolyngbya</taxon>
    </lineage>
</organism>
<dbReference type="GO" id="GO:0050660">
    <property type="term" value="F:flavin adenine dinucleotide binding"/>
    <property type="evidence" value="ECO:0007669"/>
    <property type="project" value="InterPro"/>
</dbReference>
<dbReference type="Pfam" id="PF00571">
    <property type="entry name" value="CBS"/>
    <property type="match status" value="1"/>
</dbReference>
<dbReference type="InterPro" id="IPR044751">
    <property type="entry name" value="Ion_transp-like_CBS"/>
</dbReference>
<dbReference type="InterPro" id="IPR016169">
    <property type="entry name" value="FAD-bd_PCMH_sub2"/>
</dbReference>
<evidence type="ECO:0000256" key="9">
    <source>
        <dbReference type="PROSITE-ProRule" id="PRU00703"/>
    </source>
</evidence>
<dbReference type="InterPro" id="IPR051676">
    <property type="entry name" value="UPF0053_domain"/>
</dbReference>
<evidence type="ECO:0000313" key="15">
    <source>
        <dbReference type="Proteomes" id="UP000615026"/>
    </source>
</evidence>
<evidence type="ECO:0000256" key="10">
    <source>
        <dbReference type="PROSITE-ProRule" id="PRU01193"/>
    </source>
</evidence>
<feature type="domain" description="CBS" evidence="12">
    <location>
        <begin position="307"/>
        <end position="363"/>
    </location>
</feature>
<dbReference type="SUPFAM" id="SSF56176">
    <property type="entry name" value="FAD-binding/transporter-associated domain-like"/>
    <property type="match status" value="1"/>
</dbReference>
<dbReference type="Proteomes" id="UP000615026">
    <property type="component" value="Unassembled WGS sequence"/>
</dbReference>
<keyword evidence="7 9" id="KW-0129">CBS domain</keyword>
<dbReference type="Gene3D" id="3.30.465.10">
    <property type="match status" value="1"/>
</dbReference>
<keyword evidence="8 10" id="KW-0472">Membrane</keyword>
<dbReference type="InterPro" id="IPR005170">
    <property type="entry name" value="Transptr-assoc_dom"/>
</dbReference>
<feature type="domain" description="CNNM transmembrane" evidence="13">
    <location>
        <begin position="17"/>
        <end position="221"/>
    </location>
</feature>
<feature type="transmembrane region" description="Helical" evidence="11">
    <location>
        <begin position="21"/>
        <end position="46"/>
    </location>
</feature>
<dbReference type="InterPro" id="IPR002550">
    <property type="entry name" value="CNNM"/>
</dbReference>
<dbReference type="GO" id="GO:0005886">
    <property type="term" value="C:plasma membrane"/>
    <property type="evidence" value="ECO:0007669"/>
    <property type="project" value="UniProtKB-SubCell"/>
</dbReference>
<evidence type="ECO:0000256" key="11">
    <source>
        <dbReference type="SAM" id="Phobius"/>
    </source>
</evidence>
<sequence length="464" mass="51081">MVVQGLDVVGNGSFSISTAGVMIRLVVVAALIILNAFFVAAEFSIVSVRRSRINQLASVGDVQAKTVQRLQRSIDRLLPTTQIGITLASLALGWIGEDTLALLLHQWLRQLPVPAIALAHSISLMVAFWTLAYLQIVLGELVPKSLALSYSEQTSRLLGPVSLTVARLFSPVVWLLNCSTQGFLKLVGLRSRRSSDAQLTSDELQMIISTPTAVLDLEQEEREILNNVFETRDFTVEDIMVPRTQIMALDDTATWQDLLDIVVETGYSQFPLLGDSLDNISGILDFKAMAEPLANGQLTSATQVSAWMKPARVVPTDLPLSDLLSRMQRLNHSMMIVVDNYGGTAGLVTWADVTAELIGDEDVMVSSDIVYLDDYSALVPAQMEIDTVNKQFSLVLPTTEDYQTLAGFIIHSLQKIPGAGEQLNYGDDLVFTVKTVKGPKLEQIQILRRHGPLRRRMPRRQPGN</sequence>
<keyword evidence="3" id="KW-1003">Cell membrane</keyword>
<dbReference type="EMBL" id="JADEXP010000054">
    <property type="protein sequence ID" value="MBE9066701.1"/>
    <property type="molecule type" value="Genomic_DNA"/>
</dbReference>
<evidence type="ECO:0000256" key="5">
    <source>
        <dbReference type="ARBA" id="ARBA00022737"/>
    </source>
</evidence>
<keyword evidence="4 10" id="KW-0812">Transmembrane</keyword>
<evidence type="ECO:0000259" key="13">
    <source>
        <dbReference type="PROSITE" id="PS51846"/>
    </source>
</evidence>